<dbReference type="Gene3D" id="3.40.50.150">
    <property type="entry name" value="Vaccinia Virus protein VP39"/>
    <property type="match status" value="1"/>
</dbReference>
<evidence type="ECO:0000313" key="2">
    <source>
        <dbReference type="Proteomes" id="UP001642484"/>
    </source>
</evidence>
<proteinExistence type="predicted"/>
<name>A0ABP0N2D9_9DINO</name>
<dbReference type="SUPFAM" id="SSF53335">
    <property type="entry name" value="S-adenosyl-L-methionine-dependent methyltransferases"/>
    <property type="match status" value="1"/>
</dbReference>
<dbReference type="InterPro" id="IPR029063">
    <property type="entry name" value="SAM-dependent_MTases_sf"/>
</dbReference>
<dbReference type="Proteomes" id="UP001642484">
    <property type="component" value="Unassembled WGS sequence"/>
</dbReference>
<reference evidence="1 2" key="1">
    <citation type="submission" date="2024-02" db="EMBL/GenBank/DDBJ databases">
        <authorList>
            <person name="Chen Y."/>
            <person name="Shah S."/>
            <person name="Dougan E. K."/>
            <person name="Thang M."/>
            <person name="Chan C."/>
        </authorList>
    </citation>
    <scope>NUCLEOTIDE SEQUENCE [LARGE SCALE GENOMIC DNA]</scope>
</reference>
<protein>
    <submittedName>
        <fullName evidence="1">Uncharacterized protein</fullName>
    </submittedName>
</protein>
<evidence type="ECO:0000313" key="1">
    <source>
        <dbReference type="EMBL" id="CAK9057756.1"/>
    </source>
</evidence>
<keyword evidence="2" id="KW-1185">Reference proteome</keyword>
<comment type="caution">
    <text evidence="1">The sequence shown here is derived from an EMBL/GenBank/DDBJ whole genome shotgun (WGS) entry which is preliminary data.</text>
</comment>
<sequence>MLSTSFSGVGCAESAAISIQAAAQRFAPGCGVVITSACEIDPACQKVLQETYGDQQCIFPDITKIDMSKQRGFCKRHNRMCELQPGNFGDMPQEFHRGPVCVDYSLMGRQMKERGPSYQCHKSYFENMKKSKNSIVIIENVCEYSEGLIRRELGAHWDLVSVRMDPRNLGLPCCRSRLFVICWKPKEVRWASPFRLECFVSYLLAQVAMTASDYFYKDLPRAKLTPSAESNLNDYKRDTRFQFPDLNQLCGNKRARGESRDNCLPTLTTNSGRIFSQAHGRYLDPEEALSSHCLPVTRKQARDSSSVMLRLGDTSRTAQTRMAGNAMSVPCIGAVIMCAALGLEKIPPK</sequence>
<accession>A0ABP0N2D9</accession>
<dbReference type="EMBL" id="CAXAMN010021306">
    <property type="protein sequence ID" value="CAK9057756.1"/>
    <property type="molecule type" value="Genomic_DNA"/>
</dbReference>
<gene>
    <name evidence="1" type="ORF">CCMP2556_LOCUS28469</name>
</gene>
<organism evidence="1 2">
    <name type="scientific">Durusdinium trenchii</name>
    <dbReference type="NCBI Taxonomy" id="1381693"/>
    <lineage>
        <taxon>Eukaryota</taxon>
        <taxon>Sar</taxon>
        <taxon>Alveolata</taxon>
        <taxon>Dinophyceae</taxon>
        <taxon>Suessiales</taxon>
        <taxon>Symbiodiniaceae</taxon>
        <taxon>Durusdinium</taxon>
    </lineage>
</organism>